<protein>
    <submittedName>
        <fullName evidence="9">Zincin</fullName>
    </submittedName>
</protein>
<dbReference type="EMBL" id="KQ947422">
    <property type="protein sequence ID" value="KUJ13367.1"/>
    <property type="molecule type" value="Genomic_DNA"/>
</dbReference>
<evidence type="ECO:0000313" key="10">
    <source>
        <dbReference type="Proteomes" id="UP000070700"/>
    </source>
</evidence>
<dbReference type="InterPro" id="IPR024079">
    <property type="entry name" value="MetalloPept_cat_dom_sf"/>
</dbReference>
<comment type="similarity">
    <text evidence="1 7">Belongs to the peptidase M3 family.</text>
</comment>
<dbReference type="InterPro" id="IPR024077">
    <property type="entry name" value="Neurolysin/TOP_dom2"/>
</dbReference>
<dbReference type="OrthoDB" id="3544365at2759"/>
<keyword evidence="3 7" id="KW-0479">Metal-binding</keyword>
<evidence type="ECO:0000256" key="1">
    <source>
        <dbReference type="ARBA" id="ARBA00006040"/>
    </source>
</evidence>
<evidence type="ECO:0000256" key="7">
    <source>
        <dbReference type="RuleBase" id="RU003435"/>
    </source>
</evidence>
<dbReference type="PANTHER" id="PTHR11804:SF84">
    <property type="entry name" value="SACCHAROLYSIN"/>
    <property type="match status" value="1"/>
</dbReference>
<dbReference type="GeneID" id="28831031"/>
<proteinExistence type="inferred from homology"/>
<keyword evidence="4 7" id="KW-0378">Hydrolase</keyword>
<dbReference type="InterPro" id="IPR045090">
    <property type="entry name" value="Pept_M3A_M3B"/>
</dbReference>
<feature type="domain" description="Peptidase M3A/M3B catalytic" evidence="8">
    <location>
        <begin position="102"/>
        <end position="385"/>
    </location>
</feature>
<evidence type="ECO:0000256" key="6">
    <source>
        <dbReference type="ARBA" id="ARBA00023049"/>
    </source>
</evidence>
<dbReference type="RefSeq" id="XP_018067722.1">
    <property type="nucleotide sequence ID" value="XM_018221305.1"/>
</dbReference>
<gene>
    <name evidence="9" type="ORF">LY89DRAFT_754058</name>
</gene>
<organism evidence="9 10">
    <name type="scientific">Mollisia scopiformis</name>
    <name type="common">Conifer needle endophyte fungus</name>
    <name type="synonym">Phialocephala scopiformis</name>
    <dbReference type="NCBI Taxonomy" id="149040"/>
    <lineage>
        <taxon>Eukaryota</taxon>
        <taxon>Fungi</taxon>
        <taxon>Dikarya</taxon>
        <taxon>Ascomycota</taxon>
        <taxon>Pezizomycotina</taxon>
        <taxon>Leotiomycetes</taxon>
        <taxon>Helotiales</taxon>
        <taxon>Mollisiaceae</taxon>
        <taxon>Mollisia</taxon>
    </lineage>
</organism>
<keyword evidence="5 7" id="KW-0862">Zinc</keyword>
<sequence length="386" mass="44543">MIVSSGPASEKEIVEAQPVPVRTELDKALWRNCELTDHYYDLVAKEDSVQWMTYDELEGVQSNAMIKWIQDPAKNPLFHKMGARSLGLKRSNGQLSEVARTAKRPETRRKVMEWEENACEHLAPLYKEMVLLRTEIAKLGRHKSFFEYKSHFKMMDARSVATSLEDLRKDLTPQFQSHMKSISEMTLKDRNFSASTTQLRQDVQQSGNDIQAFPASHEECQLHWGEVYKYSFEKRKKFPWREEVHDFPDYFPLNTTLPGLLSIFGHVFGIKFREILPDQAEYTRYVADYVAHPDSFSKAMNREDTLKVFVAHDTSESWKGLTTLGVVVFDSLKRSNKPIGGLCLPFTTYKLDRNQMVKKRGPGIAIQTAFERASTDRPTLLYPSDL</sequence>
<evidence type="ECO:0000259" key="8">
    <source>
        <dbReference type="Pfam" id="PF01432"/>
    </source>
</evidence>
<dbReference type="InParanoid" id="A0A194X0H4"/>
<dbReference type="SUPFAM" id="SSF55486">
    <property type="entry name" value="Metalloproteases ('zincins'), catalytic domain"/>
    <property type="match status" value="1"/>
</dbReference>
<dbReference type="GO" id="GO:0006518">
    <property type="term" value="P:peptide metabolic process"/>
    <property type="evidence" value="ECO:0007669"/>
    <property type="project" value="TreeGrafter"/>
</dbReference>
<evidence type="ECO:0000256" key="5">
    <source>
        <dbReference type="ARBA" id="ARBA00022833"/>
    </source>
</evidence>
<dbReference type="PANTHER" id="PTHR11804">
    <property type="entry name" value="PROTEASE M3 THIMET OLIGOPEPTIDASE-RELATED"/>
    <property type="match status" value="1"/>
</dbReference>
<evidence type="ECO:0000256" key="3">
    <source>
        <dbReference type="ARBA" id="ARBA00022723"/>
    </source>
</evidence>
<accession>A0A194X0H4</accession>
<dbReference type="Gene3D" id="3.40.390.10">
    <property type="entry name" value="Collagenase (Catalytic Domain)"/>
    <property type="match status" value="1"/>
</dbReference>
<evidence type="ECO:0000256" key="4">
    <source>
        <dbReference type="ARBA" id="ARBA00022801"/>
    </source>
</evidence>
<keyword evidence="2 7" id="KW-0645">Protease</keyword>
<dbReference type="GO" id="GO:0046872">
    <property type="term" value="F:metal ion binding"/>
    <property type="evidence" value="ECO:0007669"/>
    <property type="project" value="UniProtKB-UniRule"/>
</dbReference>
<dbReference type="InterPro" id="IPR001567">
    <property type="entry name" value="Pept_M3A_M3B_dom"/>
</dbReference>
<comment type="cofactor">
    <cofactor evidence="7">
        <name>Zn(2+)</name>
        <dbReference type="ChEBI" id="CHEBI:29105"/>
    </cofactor>
    <text evidence="7">Binds 1 zinc ion.</text>
</comment>
<name>A0A194X0H4_MOLSC</name>
<dbReference type="AlphaFoldDB" id="A0A194X0H4"/>
<evidence type="ECO:0000256" key="2">
    <source>
        <dbReference type="ARBA" id="ARBA00022670"/>
    </source>
</evidence>
<dbReference type="Gene3D" id="1.10.1370.10">
    <property type="entry name" value="Neurolysin, domain 3"/>
    <property type="match status" value="1"/>
</dbReference>
<keyword evidence="10" id="KW-1185">Reference proteome</keyword>
<evidence type="ECO:0000313" key="9">
    <source>
        <dbReference type="EMBL" id="KUJ13367.1"/>
    </source>
</evidence>
<dbReference type="GO" id="GO:0004222">
    <property type="term" value="F:metalloendopeptidase activity"/>
    <property type="evidence" value="ECO:0007669"/>
    <property type="project" value="InterPro"/>
</dbReference>
<dbReference type="GO" id="GO:0006508">
    <property type="term" value="P:proteolysis"/>
    <property type="evidence" value="ECO:0007669"/>
    <property type="project" value="UniProtKB-KW"/>
</dbReference>
<dbReference type="Proteomes" id="UP000070700">
    <property type="component" value="Unassembled WGS sequence"/>
</dbReference>
<keyword evidence="6 7" id="KW-0482">Metalloprotease</keyword>
<dbReference type="Pfam" id="PF01432">
    <property type="entry name" value="Peptidase_M3"/>
    <property type="match status" value="1"/>
</dbReference>
<dbReference type="KEGG" id="psco:LY89DRAFT_754058"/>
<reference evidence="9 10" key="1">
    <citation type="submission" date="2015-10" db="EMBL/GenBank/DDBJ databases">
        <title>Full genome of DAOMC 229536 Phialocephala scopiformis, a fungal endophyte of spruce producing the potent anti-insectan compound rugulosin.</title>
        <authorList>
            <consortium name="DOE Joint Genome Institute"/>
            <person name="Walker A.K."/>
            <person name="Frasz S.L."/>
            <person name="Seifert K.A."/>
            <person name="Miller J.D."/>
            <person name="Mondo S.J."/>
            <person name="Labutti K."/>
            <person name="Lipzen A."/>
            <person name="Dockter R."/>
            <person name="Kennedy M."/>
            <person name="Grigoriev I.V."/>
            <person name="Spatafora J.W."/>
        </authorList>
    </citation>
    <scope>NUCLEOTIDE SEQUENCE [LARGE SCALE GENOMIC DNA]</scope>
    <source>
        <strain evidence="9 10">CBS 120377</strain>
    </source>
</reference>